<dbReference type="SUPFAM" id="SSF51658">
    <property type="entry name" value="Xylose isomerase-like"/>
    <property type="match status" value="1"/>
</dbReference>
<reference evidence="11 12" key="1">
    <citation type="submission" date="2020-08" db="EMBL/GenBank/DDBJ databases">
        <title>Genomic Encyclopedia of Type Strains, Phase IV (KMG-IV): sequencing the most valuable type-strain genomes for metagenomic binning, comparative biology and taxonomic classification.</title>
        <authorList>
            <person name="Goeker M."/>
        </authorList>
    </citation>
    <scope>NUCLEOTIDE SEQUENCE [LARGE SCALE GENOMIC DNA]</scope>
    <source>
        <strain evidence="11 12">DSM 12141</strain>
    </source>
</reference>
<dbReference type="GO" id="GO:0008198">
    <property type="term" value="F:ferrous iron binding"/>
    <property type="evidence" value="ECO:0007669"/>
    <property type="project" value="TreeGrafter"/>
</dbReference>
<dbReference type="PANTHER" id="PTHR30387:SF2">
    <property type="entry name" value="MANNONATE DEHYDRATASE"/>
    <property type="match status" value="1"/>
</dbReference>
<dbReference type="UniPathway" id="UPA00246"/>
<evidence type="ECO:0000256" key="1">
    <source>
        <dbReference type="ARBA" id="ARBA00001794"/>
    </source>
</evidence>
<dbReference type="Pfam" id="PF03786">
    <property type="entry name" value="UxuA"/>
    <property type="match status" value="1"/>
</dbReference>
<evidence type="ECO:0000256" key="8">
    <source>
        <dbReference type="ARBA" id="ARBA00023239"/>
    </source>
</evidence>
<evidence type="ECO:0000313" key="11">
    <source>
        <dbReference type="EMBL" id="MBB6083458.1"/>
    </source>
</evidence>
<dbReference type="Gene3D" id="3.20.20.150">
    <property type="entry name" value="Divalent-metal-dependent TIM barrel enzymes"/>
    <property type="match status" value="1"/>
</dbReference>
<comment type="caution">
    <text evidence="11">The sequence shown here is derived from an EMBL/GenBank/DDBJ whole genome shotgun (WGS) entry which is preliminary data.</text>
</comment>
<dbReference type="GO" id="GO:0008927">
    <property type="term" value="F:mannonate dehydratase activity"/>
    <property type="evidence" value="ECO:0007669"/>
    <property type="project" value="UniProtKB-UniRule"/>
</dbReference>
<dbReference type="Proteomes" id="UP000541136">
    <property type="component" value="Unassembled WGS sequence"/>
</dbReference>
<comment type="pathway">
    <text evidence="3 9">Carbohydrate metabolism; pentose and glucuronate interconversion.</text>
</comment>
<evidence type="ECO:0000256" key="5">
    <source>
        <dbReference type="ARBA" id="ARBA00012927"/>
    </source>
</evidence>
<evidence type="ECO:0000256" key="9">
    <source>
        <dbReference type="HAMAP-Rule" id="MF_00106"/>
    </source>
</evidence>
<dbReference type="HAMAP" id="MF_00106">
    <property type="entry name" value="UxuA"/>
    <property type="match status" value="1"/>
</dbReference>
<dbReference type="EC" id="4.2.1.8" evidence="5 9"/>
<evidence type="ECO:0000256" key="4">
    <source>
        <dbReference type="ARBA" id="ARBA00007389"/>
    </source>
</evidence>
<comment type="cofactor">
    <cofactor evidence="9">
        <name>Fe(2+)</name>
        <dbReference type="ChEBI" id="CHEBI:29033"/>
    </cofactor>
    <cofactor evidence="9">
        <name>Mn(2+)</name>
        <dbReference type="ChEBI" id="CHEBI:29035"/>
    </cofactor>
</comment>
<dbReference type="NCBIfam" id="NF003027">
    <property type="entry name" value="PRK03906.1"/>
    <property type="match status" value="1"/>
</dbReference>
<accession>A0A7W9TP83</accession>
<dbReference type="GO" id="GO:0030145">
    <property type="term" value="F:manganese ion binding"/>
    <property type="evidence" value="ECO:0007669"/>
    <property type="project" value="TreeGrafter"/>
</dbReference>
<organism evidence="11 12">
    <name type="scientific">Castellaniella defragrans</name>
    <name type="common">Alcaligenes defragrans</name>
    <dbReference type="NCBI Taxonomy" id="75697"/>
    <lineage>
        <taxon>Bacteria</taxon>
        <taxon>Pseudomonadati</taxon>
        <taxon>Pseudomonadota</taxon>
        <taxon>Betaproteobacteria</taxon>
        <taxon>Burkholderiales</taxon>
        <taxon>Alcaligenaceae</taxon>
        <taxon>Castellaniella</taxon>
    </lineage>
</organism>
<dbReference type="EMBL" id="JACHIB010000007">
    <property type="protein sequence ID" value="MBB6083458.1"/>
    <property type="molecule type" value="Genomic_DNA"/>
</dbReference>
<evidence type="ECO:0000256" key="6">
    <source>
        <dbReference type="ARBA" id="ARBA00023004"/>
    </source>
</evidence>
<dbReference type="RefSeq" id="WP_151024010.1">
    <property type="nucleotide sequence ID" value="NZ_JACHIB010000007.1"/>
</dbReference>
<proteinExistence type="inferred from homology"/>
<comment type="function">
    <text evidence="2 9">Catalyzes the dehydration of D-mannonate.</text>
</comment>
<evidence type="ECO:0000256" key="3">
    <source>
        <dbReference type="ARBA" id="ARBA00004892"/>
    </source>
</evidence>
<evidence type="ECO:0000256" key="10">
    <source>
        <dbReference type="SAM" id="MobiDB-lite"/>
    </source>
</evidence>
<dbReference type="InterPro" id="IPR004628">
    <property type="entry name" value="Man_deHydtase"/>
</dbReference>
<dbReference type="AlphaFoldDB" id="A0A7W9TP83"/>
<protein>
    <recommendedName>
        <fullName evidence="5 9">Mannonate dehydratase</fullName>
        <ecNumber evidence="5 9">4.2.1.8</ecNumber>
    </recommendedName>
    <alternativeName>
        <fullName evidence="9">D-mannonate hydro-lyase</fullName>
    </alternativeName>
</protein>
<evidence type="ECO:0000256" key="7">
    <source>
        <dbReference type="ARBA" id="ARBA00023211"/>
    </source>
</evidence>
<keyword evidence="7 9" id="KW-0464">Manganese</keyword>
<comment type="catalytic activity">
    <reaction evidence="1 9">
        <text>D-mannonate = 2-dehydro-3-deoxy-D-gluconate + H2O</text>
        <dbReference type="Rhea" id="RHEA:20097"/>
        <dbReference type="ChEBI" id="CHEBI:15377"/>
        <dbReference type="ChEBI" id="CHEBI:17767"/>
        <dbReference type="ChEBI" id="CHEBI:57990"/>
        <dbReference type="EC" id="4.2.1.8"/>
    </reaction>
</comment>
<evidence type="ECO:0000256" key="2">
    <source>
        <dbReference type="ARBA" id="ARBA00002713"/>
    </source>
</evidence>
<keyword evidence="8 9" id="KW-0456">Lyase</keyword>
<dbReference type="PANTHER" id="PTHR30387">
    <property type="entry name" value="MANNONATE DEHYDRATASE"/>
    <property type="match status" value="1"/>
</dbReference>
<gene>
    <name evidence="9" type="primary">uxuA</name>
    <name evidence="11" type="ORF">HNR28_001496</name>
</gene>
<feature type="region of interest" description="Disordered" evidence="10">
    <location>
        <begin position="334"/>
        <end position="355"/>
    </location>
</feature>
<sequence>MEQTWRWFGPKDPIPLNHVRQAGATGIVTALHHVPAGQAWPVEEIARRQQAIEAAGMCWSVVESIPVPESIKLRTGSVESDIQAWKTSLARCGQAGIRTVCYNFMPVVDWTRTDLMWPLPSTGYALRFDIHDFAVYDIFILQRENARDDFDGRIVQEAERRFARLDEAGIERLEKTIIAGLPGADFSYDRAALRRLIAQYDQVGPDDLARNLALFLEEVAPVAQAHGVQLGIHPDDPPMPLFGLPRIVSTKDDLRRLLDAVPIAANGLTLCVGSLGVRAGNDLVDMVRTFADRIHFAHLRDVTYEPNGSFFEAEHLDGSSDMIGVVSALLAEERRRREQGHAQPEIPFRPDHGHLLGDDIGKRTNPGYSYIGRLKGLAELRGVIRTLEYAQARGAEKVR</sequence>
<dbReference type="InterPro" id="IPR036237">
    <property type="entry name" value="Xyl_isomerase-like_sf"/>
</dbReference>
<dbReference type="PIRSF" id="PIRSF016049">
    <property type="entry name" value="Man_dehyd"/>
    <property type="match status" value="1"/>
</dbReference>
<keyword evidence="6 9" id="KW-0408">Iron</keyword>
<comment type="similarity">
    <text evidence="4 9">Belongs to the mannonate dehydratase family.</text>
</comment>
<dbReference type="NCBIfam" id="TIGR00695">
    <property type="entry name" value="uxuA"/>
    <property type="match status" value="1"/>
</dbReference>
<evidence type="ECO:0000313" key="12">
    <source>
        <dbReference type="Proteomes" id="UP000541136"/>
    </source>
</evidence>
<dbReference type="GO" id="GO:0042840">
    <property type="term" value="P:D-glucuronate catabolic process"/>
    <property type="evidence" value="ECO:0007669"/>
    <property type="project" value="TreeGrafter"/>
</dbReference>
<name>A0A7W9TP83_CASDE</name>